<keyword evidence="1" id="KW-0812">Transmembrane</keyword>
<evidence type="ECO:0000313" key="4">
    <source>
        <dbReference type="EMBL" id="KAG8458307.1"/>
    </source>
</evidence>
<feature type="domain" description="ShKT" evidence="3">
    <location>
        <begin position="402"/>
        <end position="437"/>
    </location>
</feature>
<feature type="transmembrane region" description="Helical" evidence="1">
    <location>
        <begin position="671"/>
        <end position="693"/>
    </location>
</feature>
<keyword evidence="1" id="KW-0472">Membrane</keyword>
<feature type="signal peptide" evidence="2">
    <location>
        <begin position="1"/>
        <end position="19"/>
    </location>
</feature>
<proteinExistence type="predicted"/>
<evidence type="ECO:0000256" key="2">
    <source>
        <dbReference type="SAM" id="SignalP"/>
    </source>
</evidence>
<dbReference type="Pfam" id="PF01549">
    <property type="entry name" value="ShK"/>
    <property type="match status" value="1"/>
</dbReference>
<dbReference type="PANTHER" id="PTHR31485">
    <property type="entry name" value="PEPTIDYL SERINE ALPHA-GALACTOSYLTRANSFERASE"/>
    <property type="match status" value="1"/>
</dbReference>
<evidence type="ECO:0000256" key="1">
    <source>
        <dbReference type="SAM" id="Phobius"/>
    </source>
</evidence>
<dbReference type="OrthoDB" id="2015991at2759"/>
<dbReference type="EMBL" id="JAGTXO010000054">
    <property type="protein sequence ID" value="KAG8458307.1"/>
    <property type="molecule type" value="Genomic_DNA"/>
</dbReference>
<dbReference type="Gene3D" id="1.10.10.1940">
    <property type="match status" value="1"/>
</dbReference>
<protein>
    <recommendedName>
        <fullName evidence="3">ShKT domain-containing protein</fullName>
    </recommendedName>
</protein>
<dbReference type="GO" id="GO:0016757">
    <property type="term" value="F:glycosyltransferase activity"/>
    <property type="evidence" value="ECO:0007669"/>
    <property type="project" value="InterPro"/>
</dbReference>
<gene>
    <name evidence="4" type="ORF">KFE25_005154</name>
</gene>
<reference evidence="4" key="1">
    <citation type="submission" date="2021-05" db="EMBL/GenBank/DDBJ databases">
        <title>The genome of the haptophyte Pavlova lutheri (Diacronema luteri, Pavlovales) - a model for lipid biosynthesis in eukaryotic algae.</title>
        <authorList>
            <person name="Hulatt C.J."/>
            <person name="Posewitz M.C."/>
        </authorList>
    </citation>
    <scope>NUCLEOTIDE SEQUENCE</scope>
    <source>
        <strain evidence="4">NIVA-4/92</strain>
    </source>
</reference>
<organism evidence="4 5">
    <name type="scientific">Diacronema lutheri</name>
    <name type="common">Unicellular marine alga</name>
    <name type="synonym">Monochrysis lutheri</name>
    <dbReference type="NCBI Taxonomy" id="2081491"/>
    <lineage>
        <taxon>Eukaryota</taxon>
        <taxon>Haptista</taxon>
        <taxon>Haptophyta</taxon>
        <taxon>Pavlovophyceae</taxon>
        <taxon>Pavlovales</taxon>
        <taxon>Pavlovaceae</taxon>
        <taxon>Diacronema</taxon>
    </lineage>
</organism>
<dbReference type="InterPro" id="IPR003582">
    <property type="entry name" value="ShKT_dom"/>
</dbReference>
<dbReference type="PROSITE" id="PS51670">
    <property type="entry name" value="SHKT"/>
    <property type="match status" value="1"/>
</dbReference>
<dbReference type="Proteomes" id="UP000751190">
    <property type="component" value="Unassembled WGS sequence"/>
</dbReference>
<dbReference type="PANTHER" id="PTHR31485:SF7">
    <property type="entry name" value="PEPTIDYL SERINE ALPHA-GALACTOSYLTRANSFERASE"/>
    <property type="match status" value="1"/>
</dbReference>
<keyword evidence="2" id="KW-0732">Signal</keyword>
<keyword evidence="1" id="KW-1133">Transmembrane helix</keyword>
<dbReference type="OMA" id="APWISEM"/>
<evidence type="ECO:0000259" key="3">
    <source>
        <dbReference type="PROSITE" id="PS51670"/>
    </source>
</evidence>
<name>A0A8J5X8D8_DIALT</name>
<accession>A0A8J5X8D8</accession>
<dbReference type="InterPro" id="IPR044845">
    <property type="entry name" value="HPAT/SRGT1-like"/>
</dbReference>
<feature type="chain" id="PRO_5035232365" description="ShKT domain-containing protein" evidence="2">
    <location>
        <begin position="20"/>
        <end position="711"/>
    </location>
</feature>
<keyword evidence="5" id="KW-1185">Reference proteome</keyword>
<comment type="caution">
    <text evidence="4">The sequence shown here is derived from an EMBL/GenBank/DDBJ whole genome shotgun (WGS) entry which is preliminary data.</text>
</comment>
<dbReference type="SMART" id="SM00254">
    <property type="entry name" value="ShKT"/>
    <property type="match status" value="1"/>
</dbReference>
<dbReference type="AlphaFoldDB" id="A0A8J5X8D8"/>
<evidence type="ECO:0000313" key="5">
    <source>
        <dbReference type="Proteomes" id="UP000751190"/>
    </source>
</evidence>
<sequence>MSRQVAALVLAAAAVGALGEDESIHVAFCAECKPDMDWKSAALFHSWHTSGMRGRITRLLACNEEQLAKYPKAALEMGPTYVHRNYRTHPRVPNDHSGSYNKAASIMHFMQDVHFEETFVLYLDADMLIRRPLLPSALGATRGTVVSEHVMYLENGVNNGLVEQFSPSAPGKPAPVGWYHLFHRDDISKIAPLWLHYCERMRTEPERYWSQFGKIPRDIPTGDSFVRPGGIPWIAEMYGYVIAAAEVGVTHILTHGAVKYAEWPDDHRQRPDWIADPYILHNGIGCSVAGGYRFDKGTVHVDPARACDGDLADEGWRLSPARYAQRPPDFESAPGVERPYKEQLCIWGANMLNNALCGLYRALCAKHSPPGLPHNEECPVQYVTAAGLPATASDVKGGGAACADRNAKECPGWAHDGECRRNAAFMAAECARSCGACGAIPPLDRSPERTFNGSLGEHVIAAKADAPREAAAPHAPKVVAQVAQAAQAAQAAQQAQAAQHAQAAQQAQAAQPAQAVAAAEVAGGAPRAEAAGAAANGARSDGGGASGGANRVADGAVGGGGGGGGAARADGGAAPAAPIGGALGALQAAQLARLRARDATTHKRLVAEAAARAQVAASAARAEPLPAAAVKAAATAAAGASDARRAPTGGAAAGAAEVDGAVSRIRQQMAITWGGALLCVGCCLCARVFIVALRRRSRDRKKRDFTSKHSV</sequence>